<dbReference type="GO" id="GO:0008270">
    <property type="term" value="F:zinc ion binding"/>
    <property type="evidence" value="ECO:0007669"/>
    <property type="project" value="InterPro"/>
</dbReference>
<dbReference type="GO" id="GO:0006508">
    <property type="term" value="P:proteolysis"/>
    <property type="evidence" value="ECO:0007669"/>
    <property type="project" value="InterPro"/>
</dbReference>
<sequence>MPNKHVYYYRSPQHQNHYVLSFAFGFDREEDVYQFAFSYPYSYSRCQAHLEQLERRQLSFLKRQLIANSVQQRRLDMLTITHPQNVKPDKKKRVVVILSRIHPGESPTSYVCQVLQNLSDNEYYRIIFCLYN</sequence>
<dbReference type="EMBL" id="KZ308570">
    <property type="protein sequence ID" value="KAG8231731.1"/>
    <property type="molecule type" value="Genomic_DNA"/>
</dbReference>
<evidence type="ECO:0000256" key="2">
    <source>
        <dbReference type="ARBA" id="ARBA00005988"/>
    </source>
</evidence>
<dbReference type="InterPro" id="IPR050821">
    <property type="entry name" value="Cytosolic_carboxypeptidase"/>
</dbReference>
<evidence type="ECO:0000259" key="4">
    <source>
        <dbReference type="PROSITE" id="PS52035"/>
    </source>
</evidence>
<dbReference type="OrthoDB" id="10253041at2759"/>
<dbReference type="PANTHER" id="PTHR12756:SF9">
    <property type="entry name" value="CYTOSOLIC CARBOXYPEPTIDASE 6"/>
    <property type="match status" value="1"/>
</dbReference>
<dbReference type="PANTHER" id="PTHR12756">
    <property type="entry name" value="CYTOSOLIC CARBOXYPEPTIDASE"/>
    <property type="match status" value="1"/>
</dbReference>
<feature type="domain" description="Peptidase M14" evidence="4">
    <location>
        <begin position="39"/>
        <end position="132"/>
    </location>
</feature>
<accession>A0A8K0KCT0</accession>
<dbReference type="PROSITE" id="PS52035">
    <property type="entry name" value="PEPTIDASE_M14"/>
    <property type="match status" value="1"/>
</dbReference>
<comment type="cofactor">
    <cofactor evidence="1">
        <name>Zn(2+)</name>
        <dbReference type="ChEBI" id="CHEBI:29105"/>
    </cofactor>
</comment>
<name>A0A8K0KCT0_LADFU</name>
<dbReference type="Pfam" id="PF00246">
    <property type="entry name" value="Peptidase_M14"/>
    <property type="match status" value="1"/>
</dbReference>
<organism evidence="5 6">
    <name type="scientific">Ladona fulva</name>
    <name type="common">Scarce chaser dragonfly</name>
    <name type="synonym">Libellula fulva</name>
    <dbReference type="NCBI Taxonomy" id="123851"/>
    <lineage>
        <taxon>Eukaryota</taxon>
        <taxon>Metazoa</taxon>
        <taxon>Ecdysozoa</taxon>
        <taxon>Arthropoda</taxon>
        <taxon>Hexapoda</taxon>
        <taxon>Insecta</taxon>
        <taxon>Pterygota</taxon>
        <taxon>Palaeoptera</taxon>
        <taxon>Odonata</taxon>
        <taxon>Epiprocta</taxon>
        <taxon>Anisoptera</taxon>
        <taxon>Libelluloidea</taxon>
        <taxon>Libellulidae</taxon>
        <taxon>Ladona</taxon>
    </lineage>
</organism>
<dbReference type="GO" id="GO:0004181">
    <property type="term" value="F:metallocarboxypeptidase activity"/>
    <property type="evidence" value="ECO:0007669"/>
    <property type="project" value="InterPro"/>
</dbReference>
<comment type="similarity">
    <text evidence="2 3">Belongs to the peptidase M14 family.</text>
</comment>
<dbReference type="Gene3D" id="3.40.630.10">
    <property type="entry name" value="Zn peptidases"/>
    <property type="match status" value="1"/>
</dbReference>
<keyword evidence="6" id="KW-1185">Reference proteome</keyword>
<gene>
    <name evidence="5" type="ORF">J437_LFUL011610</name>
</gene>
<protein>
    <recommendedName>
        <fullName evidence="4">Peptidase M14 domain-containing protein</fullName>
    </recommendedName>
</protein>
<evidence type="ECO:0000313" key="6">
    <source>
        <dbReference type="Proteomes" id="UP000792457"/>
    </source>
</evidence>
<comment type="caution">
    <text evidence="3">Lacks conserved residue(s) required for the propagation of feature annotation.</text>
</comment>
<proteinExistence type="inferred from homology"/>
<evidence type="ECO:0000256" key="1">
    <source>
        <dbReference type="ARBA" id="ARBA00001947"/>
    </source>
</evidence>
<dbReference type="SUPFAM" id="SSF53187">
    <property type="entry name" value="Zn-dependent exopeptidases"/>
    <property type="match status" value="1"/>
</dbReference>
<comment type="caution">
    <text evidence="5">The sequence shown here is derived from an EMBL/GenBank/DDBJ whole genome shotgun (WGS) entry which is preliminary data.</text>
</comment>
<evidence type="ECO:0000256" key="3">
    <source>
        <dbReference type="PROSITE-ProRule" id="PRU01379"/>
    </source>
</evidence>
<dbReference type="Proteomes" id="UP000792457">
    <property type="component" value="Unassembled WGS sequence"/>
</dbReference>
<reference evidence="5" key="2">
    <citation type="submission" date="2017-10" db="EMBL/GenBank/DDBJ databases">
        <title>Ladona fulva Genome sequencing and assembly.</title>
        <authorList>
            <person name="Murali S."/>
            <person name="Richards S."/>
            <person name="Bandaranaike D."/>
            <person name="Bellair M."/>
            <person name="Blankenburg K."/>
            <person name="Chao H."/>
            <person name="Dinh H."/>
            <person name="Doddapaneni H."/>
            <person name="Dugan-Rocha S."/>
            <person name="Elkadiri S."/>
            <person name="Gnanaolivu R."/>
            <person name="Hernandez B."/>
            <person name="Skinner E."/>
            <person name="Javaid M."/>
            <person name="Lee S."/>
            <person name="Li M."/>
            <person name="Ming W."/>
            <person name="Munidasa M."/>
            <person name="Muniz J."/>
            <person name="Nguyen L."/>
            <person name="Hughes D."/>
            <person name="Osuji N."/>
            <person name="Pu L.-L."/>
            <person name="Puazo M."/>
            <person name="Qu C."/>
            <person name="Quiroz J."/>
            <person name="Raj R."/>
            <person name="Weissenberger G."/>
            <person name="Xin Y."/>
            <person name="Zou X."/>
            <person name="Han Y."/>
            <person name="Worley K."/>
            <person name="Muzny D."/>
            <person name="Gibbs R."/>
        </authorList>
    </citation>
    <scope>NUCLEOTIDE SEQUENCE</scope>
    <source>
        <strain evidence="5">Sampled in the wild</strain>
    </source>
</reference>
<evidence type="ECO:0000313" key="5">
    <source>
        <dbReference type="EMBL" id="KAG8231731.1"/>
    </source>
</evidence>
<dbReference type="AlphaFoldDB" id="A0A8K0KCT0"/>
<reference evidence="5" key="1">
    <citation type="submission" date="2013-04" db="EMBL/GenBank/DDBJ databases">
        <authorList>
            <person name="Qu J."/>
            <person name="Murali S.C."/>
            <person name="Bandaranaike D."/>
            <person name="Bellair M."/>
            <person name="Blankenburg K."/>
            <person name="Chao H."/>
            <person name="Dinh H."/>
            <person name="Doddapaneni H."/>
            <person name="Downs B."/>
            <person name="Dugan-Rocha S."/>
            <person name="Elkadiri S."/>
            <person name="Gnanaolivu R.D."/>
            <person name="Hernandez B."/>
            <person name="Javaid M."/>
            <person name="Jayaseelan J.C."/>
            <person name="Lee S."/>
            <person name="Li M."/>
            <person name="Ming W."/>
            <person name="Munidasa M."/>
            <person name="Muniz J."/>
            <person name="Nguyen L."/>
            <person name="Ongeri F."/>
            <person name="Osuji N."/>
            <person name="Pu L.-L."/>
            <person name="Puazo M."/>
            <person name="Qu C."/>
            <person name="Quiroz J."/>
            <person name="Raj R."/>
            <person name="Weissenberger G."/>
            <person name="Xin Y."/>
            <person name="Zou X."/>
            <person name="Han Y."/>
            <person name="Richards S."/>
            <person name="Worley K."/>
            <person name="Muzny D."/>
            <person name="Gibbs R."/>
        </authorList>
    </citation>
    <scope>NUCLEOTIDE SEQUENCE</scope>
    <source>
        <strain evidence="5">Sampled in the wild</strain>
    </source>
</reference>
<dbReference type="InterPro" id="IPR000834">
    <property type="entry name" value="Peptidase_M14"/>
</dbReference>